<gene>
    <name evidence="2" type="ORF">C7V51_12560</name>
</gene>
<feature type="compositionally biased region" description="Basic and acidic residues" evidence="1">
    <location>
        <begin position="18"/>
        <end position="33"/>
    </location>
</feature>
<evidence type="ECO:0000256" key="1">
    <source>
        <dbReference type="SAM" id="MobiDB-lite"/>
    </source>
</evidence>
<reference evidence="2 3" key="1">
    <citation type="submission" date="2018-03" db="EMBL/GenBank/DDBJ databases">
        <title>Bacteriophage NCPPB3778 and a type I-E CRISPR drive the evolution of the US Biological Select Agent, Rathayibacter toxicus.</title>
        <authorList>
            <person name="Davis E.W.II."/>
            <person name="Tabima J.F."/>
            <person name="Weisberg A.J."/>
            <person name="Dantas Lopes L."/>
            <person name="Wiseman M.S."/>
            <person name="Wiseman M.S."/>
            <person name="Pupko T."/>
            <person name="Belcher M.S."/>
            <person name="Sechler A.J."/>
            <person name="Tancos M.A."/>
            <person name="Schroeder B.K."/>
            <person name="Murray T.D."/>
            <person name="Luster D.G."/>
            <person name="Schneider W.L."/>
            <person name="Rogers E."/>
            <person name="Andreote F.D."/>
            <person name="Grunwald N.J."/>
            <person name="Putnam M.L."/>
            <person name="Chang J.H."/>
        </authorList>
    </citation>
    <scope>NUCLEOTIDE SEQUENCE [LARGE SCALE GENOMIC DNA]</scope>
    <source>
        <strain evidence="2 3">NCCPB 2253</strain>
    </source>
</reference>
<dbReference type="AlphaFoldDB" id="A0AAD1AE38"/>
<dbReference type="RefSeq" id="WP_104265808.1">
    <property type="nucleotide sequence ID" value="NZ_CP028130.1"/>
</dbReference>
<name>A0AAD1AE38_9MICO</name>
<dbReference type="KEGG" id="ria:C7V51_12560"/>
<dbReference type="InterPro" id="IPR028037">
    <property type="entry name" value="Antitoxin_Rv0909/MT0933"/>
</dbReference>
<feature type="compositionally biased region" description="Basic and acidic residues" evidence="1">
    <location>
        <begin position="49"/>
        <end position="61"/>
    </location>
</feature>
<feature type="region of interest" description="Disordered" evidence="1">
    <location>
        <begin position="1"/>
        <end position="61"/>
    </location>
</feature>
<protein>
    <submittedName>
        <fullName evidence="2">Antitoxin protein</fullName>
    </submittedName>
</protein>
<evidence type="ECO:0000313" key="3">
    <source>
        <dbReference type="Proteomes" id="UP000283946"/>
    </source>
</evidence>
<dbReference type="Proteomes" id="UP000283946">
    <property type="component" value="Chromosome"/>
</dbReference>
<sequence>MVDLGGLADKAKNAANSDKGEELTDKGLDKAADAADSATGGKFAGQVDKAQEAGDQHVGTD</sequence>
<proteinExistence type="predicted"/>
<dbReference type="EMBL" id="CP028130">
    <property type="protein sequence ID" value="AZZ56612.1"/>
    <property type="molecule type" value="Genomic_DNA"/>
</dbReference>
<accession>A0AAD1AE38</accession>
<evidence type="ECO:0000313" key="2">
    <source>
        <dbReference type="EMBL" id="AZZ56612.1"/>
    </source>
</evidence>
<dbReference type="Pfam" id="PF14013">
    <property type="entry name" value="MT0933_antitox"/>
    <property type="match status" value="1"/>
</dbReference>
<organism evidence="2 3">
    <name type="scientific">Rathayibacter iranicus</name>
    <dbReference type="NCBI Taxonomy" id="59737"/>
    <lineage>
        <taxon>Bacteria</taxon>
        <taxon>Bacillati</taxon>
        <taxon>Actinomycetota</taxon>
        <taxon>Actinomycetes</taxon>
        <taxon>Micrococcales</taxon>
        <taxon>Microbacteriaceae</taxon>
        <taxon>Rathayibacter</taxon>
    </lineage>
</organism>